<comment type="caution">
    <text evidence="1">The sequence shown here is derived from an EMBL/GenBank/DDBJ whole genome shotgun (WGS) entry which is preliminary data.</text>
</comment>
<accession>A0AAP0E0N7</accession>
<dbReference type="InterPro" id="IPR012340">
    <property type="entry name" value="NA-bd_OB-fold"/>
</dbReference>
<evidence type="ECO:0008006" key="3">
    <source>
        <dbReference type="Google" id="ProtNLM"/>
    </source>
</evidence>
<dbReference type="AlphaFoldDB" id="A0AAP0E0N7"/>
<evidence type="ECO:0000313" key="2">
    <source>
        <dbReference type="Proteomes" id="UP001420932"/>
    </source>
</evidence>
<gene>
    <name evidence="1" type="ORF">Syun_031504</name>
</gene>
<protein>
    <recommendedName>
        <fullName evidence="3">Replication factor A C-terminal domain-containing protein</fullName>
    </recommendedName>
</protein>
<reference evidence="1 2" key="1">
    <citation type="submission" date="2024-01" db="EMBL/GenBank/DDBJ databases">
        <title>Genome assemblies of Stephania.</title>
        <authorList>
            <person name="Yang L."/>
        </authorList>
    </citation>
    <scope>NUCLEOTIDE SEQUENCE [LARGE SCALE GENOMIC DNA]</scope>
    <source>
        <strain evidence="1">YNDBR</strain>
        <tissue evidence="1">Leaf</tissue>
    </source>
</reference>
<dbReference type="Proteomes" id="UP001420932">
    <property type="component" value="Unassembled WGS sequence"/>
</dbReference>
<evidence type="ECO:0000313" key="1">
    <source>
        <dbReference type="EMBL" id="KAK9084505.1"/>
    </source>
</evidence>
<sequence length="55" mass="6238">MIIGFVFRFKVHVRVEDNTGSTTFVLFDSIVKNIIGKDNGERILNEASSVHLFLI</sequence>
<name>A0AAP0E0N7_9MAGN</name>
<organism evidence="1 2">
    <name type="scientific">Stephania yunnanensis</name>
    <dbReference type="NCBI Taxonomy" id="152371"/>
    <lineage>
        <taxon>Eukaryota</taxon>
        <taxon>Viridiplantae</taxon>
        <taxon>Streptophyta</taxon>
        <taxon>Embryophyta</taxon>
        <taxon>Tracheophyta</taxon>
        <taxon>Spermatophyta</taxon>
        <taxon>Magnoliopsida</taxon>
        <taxon>Ranunculales</taxon>
        <taxon>Menispermaceae</taxon>
        <taxon>Menispermoideae</taxon>
        <taxon>Cissampelideae</taxon>
        <taxon>Stephania</taxon>
    </lineage>
</organism>
<dbReference type="Gene3D" id="2.40.50.140">
    <property type="entry name" value="Nucleic acid-binding proteins"/>
    <property type="match status" value="1"/>
</dbReference>
<keyword evidence="2" id="KW-1185">Reference proteome</keyword>
<dbReference type="EMBL" id="JBBNAF010000015">
    <property type="protein sequence ID" value="KAK9084505.1"/>
    <property type="molecule type" value="Genomic_DNA"/>
</dbReference>
<proteinExistence type="predicted"/>